<proteinExistence type="predicted"/>
<keyword evidence="2" id="KW-0119">Carbohydrate metabolism</keyword>
<gene>
    <name evidence="4" type="ORF">EYM_01130</name>
</gene>
<keyword evidence="1" id="KW-0456">Lyase</keyword>
<evidence type="ECO:0000313" key="4">
    <source>
        <dbReference type="EMBL" id="ALU11448.1"/>
    </source>
</evidence>
<dbReference type="RefSeq" id="WP_075049285.1">
    <property type="nucleotide sequence ID" value="NZ_CP006867.1"/>
</dbReference>
<dbReference type="EMBL" id="CP006867">
    <property type="protein sequence ID" value="ALU11448.1"/>
    <property type="molecule type" value="Genomic_DNA"/>
</dbReference>
<dbReference type="Pfam" id="PF00215">
    <property type="entry name" value="OMPdecase"/>
    <property type="match status" value="1"/>
</dbReference>
<dbReference type="STRING" id="940295.EYM_01130"/>
<dbReference type="InterPro" id="IPR001754">
    <property type="entry name" value="OMPdeCOase_dom"/>
</dbReference>
<accession>A0A0U3F5U3</accession>
<keyword evidence="5" id="KW-1185">Reference proteome</keyword>
<dbReference type="KEGG" id="iis:EYM_01130"/>
<dbReference type="GO" id="GO:0033982">
    <property type="term" value="F:3-dehydro-L-gulonate-6-phosphate decarboxylase activity"/>
    <property type="evidence" value="ECO:0007669"/>
    <property type="project" value="TreeGrafter"/>
</dbReference>
<protein>
    <submittedName>
        <fullName evidence="4">Iron-sulfur cluster assembly protein HesB</fullName>
    </submittedName>
</protein>
<dbReference type="GO" id="GO:0004590">
    <property type="term" value="F:orotidine-5'-phosphate decarboxylase activity"/>
    <property type="evidence" value="ECO:0007669"/>
    <property type="project" value="InterPro"/>
</dbReference>
<sequence length="225" mass="24248">MSIVVGERVTWERAKEPSLQIALDFTDLERAVWVASKVYDLVDILEVGTPLIKSEGMKAVKVLKAFNKPVFADTKTCDTGGLEAELAFSNGADAMSVMAFADDPVISEAIEVARNNGKKVVADLMFIKDPVERAKKLKELGVEVVELHVGISQQLKYGKGAEELAELASEIRKLGLKVAIAGGLKPSTIPKVLDKADVIVVGGYVTKSDDPRKAVVEVLKAMGRL</sequence>
<evidence type="ECO:0000259" key="3">
    <source>
        <dbReference type="SMART" id="SM00934"/>
    </source>
</evidence>
<dbReference type="OrthoDB" id="15246at2157"/>
<dbReference type="AlphaFoldDB" id="A0A0U3F5U3"/>
<evidence type="ECO:0000313" key="5">
    <source>
        <dbReference type="Proteomes" id="UP000060778"/>
    </source>
</evidence>
<name>A0A0U3F5U3_9CREN</name>
<dbReference type="PANTHER" id="PTHR35039">
    <property type="entry name" value="3-KETO-L-GULONATE-6-PHOSPHATE DECARBOXYLASE SGBH-RELATED"/>
    <property type="match status" value="1"/>
</dbReference>
<dbReference type="Proteomes" id="UP000060778">
    <property type="component" value="Chromosome"/>
</dbReference>
<dbReference type="GO" id="GO:0006207">
    <property type="term" value="P:'de novo' pyrimidine nucleobase biosynthetic process"/>
    <property type="evidence" value="ECO:0007669"/>
    <property type="project" value="InterPro"/>
</dbReference>
<dbReference type="GO" id="GO:0019854">
    <property type="term" value="P:L-ascorbic acid catabolic process"/>
    <property type="evidence" value="ECO:0007669"/>
    <property type="project" value="TreeGrafter"/>
</dbReference>
<dbReference type="SUPFAM" id="SSF51366">
    <property type="entry name" value="Ribulose-phoshate binding barrel"/>
    <property type="match status" value="1"/>
</dbReference>
<evidence type="ECO:0000256" key="1">
    <source>
        <dbReference type="ARBA" id="ARBA00023239"/>
    </source>
</evidence>
<dbReference type="InterPro" id="IPR013785">
    <property type="entry name" value="Aldolase_TIM"/>
</dbReference>
<organism evidence="4 5">
    <name type="scientific">Ignicoccus islandicus DSM 13165</name>
    <dbReference type="NCBI Taxonomy" id="940295"/>
    <lineage>
        <taxon>Archaea</taxon>
        <taxon>Thermoproteota</taxon>
        <taxon>Thermoprotei</taxon>
        <taxon>Desulfurococcales</taxon>
        <taxon>Desulfurococcaceae</taxon>
        <taxon>Ignicoccus</taxon>
    </lineage>
</organism>
<dbReference type="SMART" id="SM00934">
    <property type="entry name" value="OMPdecase"/>
    <property type="match status" value="1"/>
</dbReference>
<dbReference type="InterPro" id="IPR011060">
    <property type="entry name" value="RibuloseP-bd_barrel"/>
</dbReference>
<dbReference type="InterPro" id="IPR041710">
    <property type="entry name" value="HPS/KGPDC"/>
</dbReference>
<dbReference type="FunFam" id="3.20.20.70:FF:000022">
    <property type="entry name" value="3-keto-L-gulonate-6-phosphate decarboxylase UlaD"/>
    <property type="match status" value="1"/>
</dbReference>
<dbReference type="PANTHER" id="PTHR35039:SF3">
    <property type="entry name" value="3-KETO-L-GULONATE-6-PHOSPHATE DECARBOXYLASE SGBH-RELATED"/>
    <property type="match status" value="1"/>
</dbReference>
<feature type="domain" description="Orotidine 5'-phosphate decarboxylase" evidence="3">
    <location>
        <begin position="18"/>
        <end position="218"/>
    </location>
</feature>
<evidence type="ECO:0000256" key="2">
    <source>
        <dbReference type="ARBA" id="ARBA00023277"/>
    </source>
</evidence>
<dbReference type="CDD" id="cd04726">
    <property type="entry name" value="KGPDC_HPS"/>
    <property type="match status" value="1"/>
</dbReference>
<dbReference type="GeneID" id="30679642"/>
<reference evidence="4 5" key="1">
    <citation type="submission" date="2013-11" db="EMBL/GenBank/DDBJ databases">
        <title>Comparative genomics of Ignicoccus.</title>
        <authorList>
            <person name="Podar M."/>
        </authorList>
    </citation>
    <scope>NUCLEOTIDE SEQUENCE [LARGE SCALE GENOMIC DNA]</scope>
    <source>
        <strain evidence="4 5">DSM 13165</strain>
    </source>
</reference>
<dbReference type="Gene3D" id="3.20.20.70">
    <property type="entry name" value="Aldolase class I"/>
    <property type="match status" value="1"/>
</dbReference>